<proteinExistence type="predicted"/>
<name>A0A820ACF4_9BILA</name>
<gene>
    <name evidence="2" type="ORF">JBS370_LOCUS36018</name>
    <name evidence="1" type="ORF">ZHD862_LOCUS37848</name>
</gene>
<dbReference type="Proteomes" id="UP000663864">
    <property type="component" value="Unassembled WGS sequence"/>
</dbReference>
<dbReference type="EMBL" id="CAJOBD010013469">
    <property type="protein sequence ID" value="CAF4190911.1"/>
    <property type="molecule type" value="Genomic_DNA"/>
</dbReference>
<comment type="caution">
    <text evidence="2">The sequence shown here is derived from an EMBL/GenBank/DDBJ whole genome shotgun (WGS) entry which is preliminary data.</text>
</comment>
<sequence>MTNVISFGDMISELDQMINHLTSQINVEFIIKETTISETKREELFKNVIDAVNTLRKINITFKDILLSPIDIDGYERDIKAKIEKMTNQLQTKASKDELSVRDADDFRKYYYHLLSFEKIIRLSGIDTQQVLDESQEKMIAKVDNLNKEITSSISNAVAVSAALMKIKFYAKNLSMFEKHINEEIDSALKRYKLSQGAAGITRLSMELEKTDIGARLISEHSNLSGEDWRKRREKMQKQDDLEYVLQKLAGDNLDKNVLRSRYKTYREKYDELLSTF</sequence>
<dbReference type="AlphaFoldDB" id="A0A820ACF4"/>
<organism evidence="2 3">
    <name type="scientific">Rotaria sordida</name>
    <dbReference type="NCBI Taxonomy" id="392033"/>
    <lineage>
        <taxon>Eukaryota</taxon>
        <taxon>Metazoa</taxon>
        <taxon>Spiralia</taxon>
        <taxon>Gnathifera</taxon>
        <taxon>Rotifera</taxon>
        <taxon>Eurotatoria</taxon>
        <taxon>Bdelloidea</taxon>
        <taxon>Philodinida</taxon>
        <taxon>Philodinidae</taxon>
        <taxon>Rotaria</taxon>
    </lineage>
</organism>
<evidence type="ECO:0000313" key="3">
    <source>
        <dbReference type="Proteomes" id="UP000663836"/>
    </source>
</evidence>
<reference evidence="2" key="1">
    <citation type="submission" date="2021-02" db="EMBL/GenBank/DDBJ databases">
        <authorList>
            <person name="Nowell W R."/>
        </authorList>
    </citation>
    <scope>NUCLEOTIDE SEQUENCE</scope>
</reference>
<protein>
    <submittedName>
        <fullName evidence="2">Uncharacterized protein</fullName>
    </submittedName>
</protein>
<accession>A0A820ACF4</accession>
<evidence type="ECO:0000313" key="2">
    <source>
        <dbReference type="EMBL" id="CAF4190911.1"/>
    </source>
</evidence>
<dbReference type="EMBL" id="CAJNOT010007652">
    <property type="protein sequence ID" value="CAF1509500.1"/>
    <property type="molecule type" value="Genomic_DNA"/>
</dbReference>
<dbReference type="Proteomes" id="UP000663836">
    <property type="component" value="Unassembled WGS sequence"/>
</dbReference>
<evidence type="ECO:0000313" key="1">
    <source>
        <dbReference type="EMBL" id="CAF1509500.1"/>
    </source>
</evidence>